<keyword evidence="2" id="KW-1185">Reference proteome</keyword>
<dbReference type="Proteomes" id="UP000309997">
    <property type="component" value="Unassembled WGS sequence"/>
</dbReference>
<gene>
    <name evidence="1" type="ORF">D5086_022180</name>
</gene>
<sequence length="92" mass="10632">MRMKTKEMSFQHNQSMAKTHPGAHTSHSLIILAQDLNLFTVDETHKIIKEISILYVGKEKSLRRIKMASKIPFTNNDFAFQRAMLTDLLDTK</sequence>
<comment type="caution">
    <text evidence="1">The sequence shown here is derived from an EMBL/GenBank/DDBJ whole genome shotgun (WGS) entry which is preliminary data.</text>
</comment>
<reference evidence="1 2" key="1">
    <citation type="journal article" date="2024" name="Plant Biotechnol. J.">
        <title>Genome and CRISPR/Cas9 system of a widespread forest tree (Populus alba) in the world.</title>
        <authorList>
            <person name="Liu Y.J."/>
            <person name="Jiang P.F."/>
            <person name="Han X.M."/>
            <person name="Li X.Y."/>
            <person name="Wang H.M."/>
            <person name="Wang Y.J."/>
            <person name="Wang X.X."/>
            <person name="Zeng Q.Y."/>
        </authorList>
    </citation>
    <scope>NUCLEOTIDE SEQUENCE [LARGE SCALE GENOMIC DNA]</scope>
    <source>
        <strain evidence="2">cv. PAL-ZL1</strain>
    </source>
</reference>
<dbReference type="EMBL" id="RCHU02000011">
    <property type="protein sequence ID" value="KAL3576897.1"/>
    <property type="molecule type" value="Genomic_DNA"/>
</dbReference>
<evidence type="ECO:0000313" key="1">
    <source>
        <dbReference type="EMBL" id="KAL3576897.1"/>
    </source>
</evidence>
<organism evidence="1 2">
    <name type="scientific">Populus alba</name>
    <name type="common">White poplar</name>
    <dbReference type="NCBI Taxonomy" id="43335"/>
    <lineage>
        <taxon>Eukaryota</taxon>
        <taxon>Viridiplantae</taxon>
        <taxon>Streptophyta</taxon>
        <taxon>Embryophyta</taxon>
        <taxon>Tracheophyta</taxon>
        <taxon>Spermatophyta</taxon>
        <taxon>Magnoliopsida</taxon>
        <taxon>eudicotyledons</taxon>
        <taxon>Gunneridae</taxon>
        <taxon>Pentapetalae</taxon>
        <taxon>rosids</taxon>
        <taxon>fabids</taxon>
        <taxon>Malpighiales</taxon>
        <taxon>Salicaceae</taxon>
        <taxon>Saliceae</taxon>
        <taxon>Populus</taxon>
    </lineage>
</organism>
<evidence type="ECO:0000313" key="2">
    <source>
        <dbReference type="Proteomes" id="UP000309997"/>
    </source>
</evidence>
<accession>A0ACC4BED2</accession>
<name>A0ACC4BED2_POPAL</name>
<proteinExistence type="predicted"/>
<protein>
    <submittedName>
        <fullName evidence="1">Uncharacterized protein</fullName>
    </submittedName>
</protein>